<keyword evidence="2 9" id="KW-0055">Arginine biosynthesis</keyword>
<dbReference type="EMBL" id="FWEY01000004">
    <property type="protein sequence ID" value="SLM52034.1"/>
    <property type="molecule type" value="Genomic_DNA"/>
</dbReference>
<keyword evidence="9" id="KW-0963">Cytoplasm</keyword>
<dbReference type="InterPro" id="IPR037528">
    <property type="entry name" value="ArgB"/>
</dbReference>
<dbReference type="InterPro" id="IPR041727">
    <property type="entry name" value="NAGK-C"/>
</dbReference>
<evidence type="ECO:0000256" key="5">
    <source>
        <dbReference type="ARBA" id="ARBA00022741"/>
    </source>
</evidence>
<protein>
    <recommendedName>
        <fullName evidence="9">Acetylglutamate kinase</fullName>
        <ecNumber evidence="9">2.7.2.8</ecNumber>
    </recommendedName>
    <alternativeName>
        <fullName evidence="9">N-acetyl-L-glutamate 5-phosphotransferase</fullName>
    </alternativeName>
    <alternativeName>
        <fullName evidence="9">NAG kinase</fullName>
        <shortName evidence="9">NAGK</shortName>
    </alternativeName>
</protein>
<sequence length="300" mass="32802">MKMNKSNCEKAEMLVEVLPYVNRFRDKIIVIKYGGNAMINEDLKKAVMQDLLLMKSVGMHPILVHGGGPAINDMLKKLKVESHFEQGLRVTDKETMEIVEMVLAGKVNKDIVGTLNQIGGKGIGLSGKDGNLIQARKKYLEKNGEKIDIGYVGEVEAVNKEMLESLIYSGYIPVISSIGMGKDGMSYNINADYVAGAVAKAVQANKFILLTDVEGIFRDYHDKDSLISRITLEEIEALEADGIISGGMVPKVDCCIDALKGGVAGAHIIDGRLRHSILLEVFFDEGIGTMIDRDKEGVLE</sequence>
<proteinExistence type="inferred from homology"/>
<dbReference type="InterPro" id="IPR001048">
    <property type="entry name" value="Asp/Glu/Uridylate_kinase"/>
</dbReference>
<dbReference type="PRINTS" id="PR00474">
    <property type="entry name" value="GLU5KINASE"/>
</dbReference>
<feature type="binding site" evidence="9">
    <location>
        <position position="89"/>
    </location>
    <ligand>
        <name>substrate</name>
    </ligand>
</feature>
<keyword evidence="4 9" id="KW-0808">Transferase</keyword>
<keyword evidence="6 9" id="KW-0418">Kinase</keyword>
<comment type="catalytic activity">
    <reaction evidence="8 9">
        <text>N-acetyl-L-glutamate + ATP = N-acetyl-L-glutamyl 5-phosphate + ADP</text>
        <dbReference type="Rhea" id="RHEA:14629"/>
        <dbReference type="ChEBI" id="CHEBI:30616"/>
        <dbReference type="ChEBI" id="CHEBI:44337"/>
        <dbReference type="ChEBI" id="CHEBI:57936"/>
        <dbReference type="ChEBI" id="CHEBI:456216"/>
        <dbReference type="EC" id="2.7.2.8"/>
    </reaction>
</comment>
<dbReference type="Gene3D" id="3.40.1160.10">
    <property type="entry name" value="Acetylglutamate kinase-like"/>
    <property type="match status" value="1"/>
</dbReference>
<feature type="binding site" evidence="9">
    <location>
        <position position="188"/>
    </location>
    <ligand>
        <name>substrate</name>
    </ligand>
</feature>
<dbReference type="UniPathway" id="UPA00068">
    <property type="reaction ID" value="UER00107"/>
</dbReference>
<keyword evidence="3 9" id="KW-0028">Amino-acid biosynthesis</keyword>
<dbReference type="PANTHER" id="PTHR23342">
    <property type="entry name" value="N-ACETYLGLUTAMATE SYNTHASE"/>
    <property type="match status" value="1"/>
</dbReference>
<comment type="pathway">
    <text evidence="1 9">Amino-acid biosynthesis; L-arginine biosynthesis; N(2)-acetyl-L-ornithine from L-glutamate: step 2/4.</text>
</comment>
<keyword evidence="7 9" id="KW-0067">ATP-binding</keyword>
<evidence type="ECO:0000256" key="7">
    <source>
        <dbReference type="ARBA" id="ARBA00022840"/>
    </source>
</evidence>
<dbReference type="NCBIfam" id="TIGR00761">
    <property type="entry name" value="argB"/>
    <property type="match status" value="1"/>
</dbReference>
<dbReference type="AlphaFoldDB" id="A0A1W1IG83"/>
<dbReference type="CDD" id="cd04250">
    <property type="entry name" value="AAK_NAGK-C"/>
    <property type="match status" value="1"/>
</dbReference>
<evidence type="ECO:0000259" key="10">
    <source>
        <dbReference type="Pfam" id="PF00696"/>
    </source>
</evidence>
<dbReference type="InterPro" id="IPR036393">
    <property type="entry name" value="AceGlu_kinase-like_sf"/>
</dbReference>
<dbReference type="EC" id="2.7.2.8" evidence="9"/>
<dbReference type="SUPFAM" id="SSF53633">
    <property type="entry name" value="Carbamate kinase-like"/>
    <property type="match status" value="1"/>
</dbReference>
<dbReference type="RefSeq" id="WP_218151020.1">
    <property type="nucleotide sequence ID" value="NZ_FONM01000011.1"/>
</dbReference>
<evidence type="ECO:0000313" key="12">
    <source>
        <dbReference type="Proteomes" id="UP000195985"/>
    </source>
</evidence>
<dbReference type="PANTHER" id="PTHR23342:SF0">
    <property type="entry name" value="N-ACETYLGLUTAMATE SYNTHASE, MITOCHONDRIAL"/>
    <property type="match status" value="1"/>
</dbReference>
<feature type="site" description="Transition state stabilizer" evidence="9">
    <location>
        <position position="251"/>
    </location>
</feature>
<gene>
    <name evidence="9" type="primary">argB</name>
    <name evidence="11" type="ORF">TPAS_1714</name>
</gene>
<evidence type="ECO:0000256" key="6">
    <source>
        <dbReference type="ARBA" id="ARBA00022777"/>
    </source>
</evidence>
<feature type="site" description="Transition state stabilizer" evidence="9">
    <location>
        <position position="32"/>
    </location>
</feature>
<evidence type="ECO:0000256" key="8">
    <source>
        <dbReference type="ARBA" id="ARBA00048141"/>
    </source>
</evidence>
<dbReference type="FunFam" id="3.40.1160.10:FF:000004">
    <property type="entry name" value="Acetylglutamate kinase"/>
    <property type="match status" value="1"/>
</dbReference>
<comment type="subcellular location">
    <subcellularLocation>
        <location evidence="9">Cytoplasm</location>
    </subcellularLocation>
</comment>
<dbReference type="GO" id="GO:0005737">
    <property type="term" value="C:cytoplasm"/>
    <property type="evidence" value="ECO:0007669"/>
    <property type="project" value="UniProtKB-SubCell"/>
</dbReference>
<dbReference type="GO" id="GO:0005524">
    <property type="term" value="F:ATP binding"/>
    <property type="evidence" value="ECO:0007669"/>
    <property type="project" value="UniProtKB-UniRule"/>
</dbReference>
<name>A0A1W1IG83_9LACT</name>
<dbReference type="PIRSF" id="PIRSF000728">
    <property type="entry name" value="NAGK"/>
    <property type="match status" value="1"/>
</dbReference>
<feature type="binding site" evidence="9">
    <location>
        <begin position="67"/>
        <end position="68"/>
    </location>
    <ligand>
        <name>substrate</name>
    </ligand>
</feature>
<evidence type="ECO:0000313" key="11">
    <source>
        <dbReference type="EMBL" id="SLM52034.1"/>
    </source>
</evidence>
<feature type="domain" description="Aspartate/glutamate/uridylate kinase" evidence="10">
    <location>
        <begin position="27"/>
        <end position="270"/>
    </location>
</feature>
<organism evidence="11 12">
    <name type="scientific">Trichococcus pasteurii</name>
    <dbReference type="NCBI Taxonomy" id="43064"/>
    <lineage>
        <taxon>Bacteria</taxon>
        <taxon>Bacillati</taxon>
        <taxon>Bacillota</taxon>
        <taxon>Bacilli</taxon>
        <taxon>Lactobacillales</taxon>
        <taxon>Carnobacteriaceae</taxon>
        <taxon>Trichococcus</taxon>
    </lineage>
</organism>
<dbReference type="Proteomes" id="UP000195985">
    <property type="component" value="Unassembled WGS sequence"/>
</dbReference>
<comment type="similarity">
    <text evidence="9">Belongs to the acetylglutamate kinase family. ArgB subfamily.</text>
</comment>
<dbReference type="GO" id="GO:0042450">
    <property type="term" value="P:L-arginine biosynthetic process via ornithine"/>
    <property type="evidence" value="ECO:0007669"/>
    <property type="project" value="UniProtKB-UniRule"/>
</dbReference>
<evidence type="ECO:0000256" key="9">
    <source>
        <dbReference type="HAMAP-Rule" id="MF_00082"/>
    </source>
</evidence>
<comment type="function">
    <text evidence="9">Catalyzes the ATP-dependent phosphorylation of N-acetyl-L-glutamate.</text>
</comment>
<reference evidence="12" key="1">
    <citation type="submission" date="2016-04" db="EMBL/GenBank/DDBJ databases">
        <authorList>
            <person name="Strepis N."/>
        </authorList>
    </citation>
    <scope>NUCLEOTIDE SEQUENCE [LARGE SCALE GENOMIC DNA]</scope>
</reference>
<dbReference type="InterPro" id="IPR001057">
    <property type="entry name" value="Glu/AcGlu_kinase"/>
</dbReference>
<evidence type="ECO:0000256" key="4">
    <source>
        <dbReference type="ARBA" id="ARBA00022679"/>
    </source>
</evidence>
<dbReference type="Pfam" id="PF00696">
    <property type="entry name" value="AA_kinase"/>
    <property type="match status" value="1"/>
</dbReference>
<accession>A0A1W1IG83</accession>
<dbReference type="InterPro" id="IPR004662">
    <property type="entry name" value="AcgluKinase_fam"/>
</dbReference>
<dbReference type="HAMAP" id="MF_00082">
    <property type="entry name" value="ArgB"/>
    <property type="match status" value="1"/>
</dbReference>
<evidence type="ECO:0000256" key="3">
    <source>
        <dbReference type="ARBA" id="ARBA00022605"/>
    </source>
</evidence>
<keyword evidence="5 9" id="KW-0547">Nucleotide-binding</keyword>
<dbReference type="GO" id="GO:0003991">
    <property type="term" value="F:acetylglutamate kinase activity"/>
    <property type="evidence" value="ECO:0007669"/>
    <property type="project" value="UniProtKB-UniRule"/>
</dbReference>
<dbReference type="STRING" id="43064.SAMN04488086_11181"/>
<evidence type="ECO:0000256" key="1">
    <source>
        <dbReference type="ARBA" id="ARBA00004828"/>
    </source>
</evidence>
<evidence type="ECO:0000256" key="2">
    <source>
        <dbReference type="ARBA" id="ARBA00022571"/>
    </source>
</evidence>
<keyword evidence="12" id="KW-1185">Reference proteome</keyword>